<organism evidence="7 8">
    <name type="scientific">Chryseobacterium ginsengisoli</name>
    <dbReference type="NCBI Taxonomy" id="363853"/>
    <lineage>
        <taxon>Bacteria</taxon>
        <taxon>Pseudomonadati</taxon>
        <taxon>Bacteroidota</taxon>
        <taxon>Flavobacteriia</taxon>
        <taxon>Flavobacteriales</taxon>
        <taxon>Weeksellaceae</taxon>
        <taxon>Chryseobacterium group</taxon>
        <taxon>Chryseobacterium</taxon>
    </lineage>
</organism>
<gene>
    <name evidence="7" type="ORF">GCM10023210_13870</name>
</gene>
<feature type="transmembrane region" description="Helical" evidence="5">
    <location>
        <begin position="406"/>
        <end position="423"/>
    </location>
</feature>
<accession>A0ABP9M5R3</accession>
<feature type="transmembrane region" description="Helical" evidence="5">
    <location>
        <begin position="44"/>
        <end position="63"/>
    </location>
</feature>
<dbReference type="InterPro" id="IPR020846">
    <property type="entry name" value="MFS_dom"/>
</dbReference>
<feature type="transmembrane region" description="Helical" evidence="5">
    <location>
        <begin position="335"/>
        <end position="357"/>
    </location>
</feature>
<reference evidence="8" key="1">
    <citation type="journal article" date="2019" name="Int. J. Syst. Evol. Microbiol.">
        <title>The Global Catalogue of Microorganisms (GCM) 10K type strain sequencing project: providing services to taxonomists for standard genome sequencing and annotation.</title>
        <authorList>
            <consortium name="The Broad Institute Genomics Platform"/>
            <consortium name="The Broad Institute Genome Sequencing Center for Infectious Disease"/>
            <person name="Wu L."/>
            <person name="Ma J."/>
        </authorList>
    </citation>
    <scope>NUCLEOTIDE SEQUENCE [LARGE SCALE GENOMIC DNA]</scope>
    <source>
        <strain evidence="8">JCM 18019</strain>
    </source>
</reference>
<keyword evidence="2 5" id="KW-0812">Transmembrane</keyword>
<evidence type="ECO:0000256" key="2">
    <source>
        <dbReference type="ARBA" id="ARBA00022692"/>
    </source>
</evidence>
<protein>
    <submittedName>
        <fullName evidence="7">MFS transporter</fullName>
    </submittedName>
</protein>
<feature type="transmembrane region" description="Helical" evidence="5">
    <location>
        <begin position="12"/>
        <end position="32"/>
    </location>
</feature>
<proteinExistence type="predicted"/>
<dbReference type="CDD" id="cd17321">
    <property type="entry name" value="MFS_MMR_MDR_like"/>
    <property type="match status" value="1"/>
</dbReference>
<evidence type="ECO:0000256" key="3">
    <source>
        <dbReference type="ARBA" id="ARBA00022989"/>
    </source>
</evidence>
<evidence type="ECO:0000256" key="5">
    <source>
        <dbReference type="SAM" id="Phobius"/>
    </source>
</evidence>
<sequence>MKTINLQRMALLVLLTAHLLTIVDIFIVNIAIPSIEDGLASSNAETQLIVAIYMIGLASFLIIGSRAGDYYGRKYLFMIGLLLFMIFSAGCGFASSSKQLIALRFFQGISAGLMSPQVLSYIQILFPSDKERTYALGWYGITIGIGTMLGQFLGGFLVEIKPFIINQSWRYIFLINIPICLLNLFLAKLFLKNSVNASVLSMDYKGASILCLSLILLLFSITIGYEQSVTVCIFTFVASLLLIMYFLFSQRQNENKVLLDLKLFRFKNFNMAVLAVILFMFMLDAYFFVLALFLQEGLNLSPMQAGYFVIFQGSGFIITSLFAAPIILKFGKNILIIGILLIMSALIFQLILFKYPIIDWKSYMTMVFHGCGVALVLPAFANIAMKGLPENMVGNASGVYSTLQQLAGALGIALNGGLFYYIIDQNLGWINFYQAFAYSSCIHFVCLILVLFILILLPKSILKKV</sequence>
<name>A0ABP9M5R3_9FLAO</name>
<evidence type="ECO:0000313" key="8">
    <source>
        <dbReference type="Proteomes" id="UP001500353"/>
    </source>
</evidence>
<feature type="transmembrane region" description="Helical" evidence="5">
    <location>
        <begin position="305"/>
        <end position="328"/>
    </location>
</feature>
<comment type="caution">
    <text evidence="7">The sequence shown here is derived from an EMBL/GenBank/DDBJ whole genome shotgun (WGS) entry which is preliminary data.</text>
</comment>
<dbReference type="Gene3D" id="1.20.1720.10">
    <property type="entry name" value="Multidrug resistance protein D"/>
    <property type="match status" value="1"/>
</dbReference>
<dbReference type="PANTHER" id="PTHR42718:SF39">
    <property type="entry name" value="ACTINORHODIN TRANSPORTER-RELATED"/>
    <property type="match status" value="1"/>
</dbReference>
<keyword evidence="8" id="KW-1185">Reference proteome</keyword>
<evidence type="ECO:0000313" key="7">
    <source>
        <dbReference type="EMBL" id="GAA5089271.1"/>
    </source>
</evidence>
<feature type="transmembrane region" description="Helical" evidence="5">
    <location>
        <begin position="75"/>
        <end position="95"/>
    </location>
</feature>
<feature type="domain" description="Major facilitator superfamily (MFS) profile" evidence="6">
    <location>
        <begin position="10"/>
        <end position="458"/>
    </location>
</feature>
<dbReference type="PROSITE" id="PS50850">
    <property type="entry name" value="MFS"/>
    <property type="match status" value="1"/>
</dbReference>
<feature type="transmembrane region" description="Helical" evidence="5">
    <location>
        <begin position="228"/>
        <end position="248"/>
    </location>
</feature>
<feature type="transmembrane region" description="Helical" evidence="5">
    <location>
        <begin position="136"/>
        <end position="157"/>
    </location>
</feature>
<dbReference type="EMBL" id="BAABHX010000002">
    <property type="protein sequence ID" value="GAA5089271.1"/>
    <property type="molecule type" value="Genomic_DNA"/>
</dbReference>
<feature type="transmembrane region" description="Helical" evidence="5">
    <location>
        <begin position="363"/>
        <end position="385"/>
    </location>
</feature>
<keyword evidence="3 5" id="KW-1133">Transmembrane helix</keyword>
<evidence type="ECO:0000256" key="1">
    <source>
        <dbReference type="ARBA" id="ARBA00004141"/>
    </source>
</evidence>
<dbReference type="Gene3D" id="1.20.1250.20">
    <property type="entry name" value="MFS general substrate transporter like domains"/>
    <property type="match status" value="1"/>
</dbReference>
<dbReference type="RefSeq" id="WP_345201485.1">
    <property type="nucleotide sequence ID" value="NZ_BAABHX010000002.1"/>
</dbReference>
<comment type="subcellular location">
    <subcellularLocation>
        <location evidence="1">Membrane</location>
        <topology evidence="1">Multi-pass membrane protein</topology>
    </subcellularLocation>
</comment>
<feature type="transmembrane region" description="Helical" evidence="5">
    <location>
        <begin position="269"/>
        <end position="293"/>
    </location>
</feature>
<feature type="transmembrane region" description="Helical" evidence="5">
    <location>
        <begin position="169"/>
        <end position="191"/>
    </location>
</feature>
<dbReference type="PANTHER" id="PTHR42718">
    <property type="entry name" value="MAJOR FACILITATOR SUPERFAMILY MULTIDRUG TRANSPORTER MFSC"/>
    <property type="match status" value="1"/>
</dbReference>
<feature type="transmembrane region" description="Helical" evidence="5">
    <location>
        <begin position="203"/>
        <end position="222"/>
    </location>
</feature>
<evidence type="ECO:0000259" key="6">
    <source>
        <dbReference type="PROSITE" id="PS50850"/>
    </source>
</evidence>
<dbReference type="Proteomes" id="UP001500353">
    <property type="component" value="Unassembled WGS sequence"/>
</dbReference>
<dbReference type="Pfam" id="PF07690">
    <property type="entry name" value="MFS_1"/>
    <property type="match status" value="1"/>
</dbReference>
<dbReference type="InterPro" id="IPR036259">
    <property type="entry name" value="MFS_trans_sf"/>
</dbReference>
<dbReference type="InterPro" id="IPR011701">
    <property type="entry name" value="MFS"/>
</dbReference>
<feature type="transmembrane region" description="Helical" evidence="5">
    <location>
        <begin position="435"/>
        <end position="457"/>
    </location>
</feature>
<keyword evidence="4 5" id="KW-0472">Membrane</keyword>
<evidence type="ECO:0000256" key="4">
    <source>
        <dbReference type="ARBA" id="ARBA00023136"/>
    </source>
</evidence>
<dbReference type="SUPFAM" id="SSF103473">
    <property type="entry name" value="MFS general substrate transporter"/>
    <property type="match status" value="1"/>
</dbReference>